<dbReference type="Pfam" id="PF00443">
    <property type="entry name" value="UCH"/>
    <property type="match status" value="1"/>
</dbReference>
<dbReference type="Gene3D" id="1.20.58.80">
    <property type="entry name" value="Phosphotransferase system, lactose/cellobiose-type IIA subunit"/>
    <property type="match status" value="1"/>
</dbReference>
<dbReference type="InterPro" id="IPR001394">
    <property type="entry name" value="Peptidase_C19_UCH"/>
</dbReference>
<organism evidence="10 11">
    <name type="scientific">Dimargaris verticillata</name>
    <dbReference type="NCBI Taxonomy" id="2761393"/>
    <lineage>
        <taxon>Eukaryota</taxon>
        <taxon>Fungi</taxon>
        <taxon>Fungi incertae sedis</taxon>
        <taxon>Zoopagomycota</taxon>
        <taxon>Kickxellomycotina</taxon>
        <taxon>Dimargaritomycetes</taxon>
        <taxon>Dimargaritales</taxon>
        <taxon>Dimargaritaceae</taxon>
        <taxon>Dimargaris</taxon>
    </lineage>
</organism>
<dbReference type="InterPro" id="IPR036873">
    <property type="entry name" value="Rhodanese-like_dom_sf"/>
</dbReference>
<evidence type="ECO:0000256" key="8">
    <source>
        <dbReference type="SAM" id="MobiDB-lite"/>
    </source>
</evidence>
<dbReference type="GO" id="GO:0004843">
    <property type="term" value="F:cysteine-type deubiquitinase activity"/>
    <property type="evidence" value="ECO:0007669"/>
    <property type="project" value="UniProtKB-EC"/>
</dbReference>
<feature type="compositionally biased region" description="Polar residues" evidence="8">
    <location>
        <begin position="621"/>
        <end position="642"/>
    </location>
</feature>
<dbReference type="PROSITE" id="PS50235">
    <property type="entry name" value="USP_3"/>
    <property type="match status" value="1"/>
</dbReference>
<dbReference type="InterPro" id="IPR018200">
    <property type="entry name" value="USP_CS"/>
</dbReference>
<proteinExistence type="inferred from homology"/>
<evidence type="ECO:0000313" key="10">
    <source>
        <dbReference type="EMBL" id="KAJ1984525.1"/>
    </source>
</evidence>
<dbReference type="Gene3D" id="3.40.250.10">
    <property type="entry name" value="Rhodanese-like domain"/>
    <property type="match status" value="1"/>
</dbReference>
<feature type="compositionally biased region" description="Low complexity" evidence="8">
    <location>
        <begin position="235"/>
        <end position="249"/>
    </location>
</feature>
<feature type="domain" description="USP" evidence="9">
    <location>
        <begin position="924"/>
        <end position="1300"/>
    </location>
</feature>
<feature type="region of interest" description="Disordered" evidence="8">
    <location>
        <begin position="587"/>
        <end position="684"/>
    </location>
</feature>
<dbReference type="EMBL" id="JANBQB010000017">
    <property type="protein sequence ID" value="KAJ1984525.1"/>
    <property type="molecule type" value="Genomic_DNA"/>
</dbReference>
<name>A0A9W8BBH0_9FUNG</name>
<feature type="compositionally biased region" description="Polar residues" evidence="8">
    <location>
        <begin position="184"/>
        <end position="214"/>
    </location>
</feature>
<feature type="compositionally biased region" description="Polar residues" evidence="8">
    <location>
        <begin position="701"/>
        <end position="714"/>
    </location>
</feature>
<protein>
    <recommendedName>
        <fullName evidence="3">ubiquitinyl hydrolase 1</fullName>
        <ecNumber evidence="3">3.4.19.12</ecNumber>
    </recommendedName>
</protein>
<feature type="compositionally biased region" description="Polar residues" evidence="8">
    <location>
        <begin position="795"/>
        <end position="817"/>
    </location>
</feature>
<evidence type="ECO:0000313" key="11">
    <source>
        <dbReference type="Proteomes" id="UP001151582"/>
    </source>
</evidence>
<dbReference type="PROSITE" id="PS00972">
    <property type="entry name" value="USP_1"/>
    <property type="match status" value="1"/>
</dbReference>
<feature type="region of interest" description="Disordered" evidence="8">
    <location>
        <begin position="287"/>
        <end position="311"/>
    </location>
</feature>
<dbReference type="OrthoDB" id="292964at2759"/>
<dbReference type="PANTHER" id="PTHR21646:SF95">
    <property type="entry name" value="UBIQUITIN CARBOXYL-TERMINAL HYDROLASE 4-RELATED"/>
    <property type="match status" value="1"/>
</dbReference>
<dbReference type="CDD" id="cd02674">
    <property type="entry name" value="Peptidase_C19R"/>
    <property type="match status" value="1"/>
</dbReference>
<evidence type="ECO:0000256" key="3">
    <source>
        <dbReference type="ARBA" id="ARBA00012759"/>
    </source>
</evidence>
<keyword evidence="4 10" id="KW-0645">Protease</keyword>
<feature type="compositionally biased region" description="Polar residues" evidence="8">
    <location>
        <begin position="766"/>
        <end position="786"/>
    </location>
</feature>
<dbReference type="EC" id="3.4.19.12" evidence="3"/>
<keyword evidence="6 10" id="KW-0378">Hydrolase</keyword>
<feature type="compositionally biased region" description="Polar residues" evidence="8">
    <location>
        <begin position="143"/>
        <end position="159"/>
    </location>
</feature>
<dbReference type="InterPro" id="IPR038765">
    <property type="entry name" value="Papain-like_cys_pep_sf"/>
</dbReference>
<evidence type="ECO:0000256" key="6">
    <source>
        <dbReference type="ARBA" id="ARBA00022801"/>
    </source>
</evidence>
<feature type="compositionally biased region" description="Polar residues" evidence="8">
    <location>
        <begin position="737"/>
        <end position="747"/>
    </location>
</feature>
<evidence type="ECO:0000259" key="9">
    <source>
        <dbReference type="PROSITE" id="PS50235"/>
    </source>
</evidence>
<dbReference type="Proteomes" id="UP001151582">
    <property type="component" value="Unassembled WGS sequence"/>
</dbReference>
<evidence type="ECO:0000256" key="7">
    <source>
        <dbReference type="ARBA" id="ARBA00022807"/>
    </source>
</evidence>
<evidence type="ECO:0000256" key="4">
    <source>
        <dbReference type="ARBA" id="ARBA00022670"/>
    </source>
</evidence>
<accession>A0A9W8BBH0</accession>
<keyword evidence="5" id="KW-0833">Ubl conjugation pathway</keyword>
<feature type="region of interest" description="Disordered" evidence="8">
    <location>
        <begin position="119"/>
        <end position="214"/>
    </location>
</feature>
<feature type="compositionally biased region" description="Polar residues" evidence="8">
    <location>
        <begin position="658"/>
        <end position="667"/>
    </location>
</feature>
<feature type="compositionally biased region" description="Low complexity" evidence="8">
    <location>
        <begin position="717"/>
        <end position="736"/>
    </location>
</feature>
<dbReference type="SUPFAM" id="SSF140856">
    <property type="entry name" value="USP8 N-terminal domain-like"/>
    <property type="match status" value="1"/>
</dbReference>
<evidence type="ECO:0000256" key="1">
    <source>
        <dbReference type="ARBA" id="ARBA00000707"/>
    </source>
</evidence>
<feature type="region of interest" description="Disordered" evidence="8">
    <location>
        <begin position="861"/>
        <end position="903"/>
    </location>
</feature>
<comment type="caution">
    <text evidence="10">The sequence shown here is derived from an EMBL/GenBank/DDBJ whole genome shotgun (WGS) entry which is preliminary data.</text>
</comment>
<dbReference type="Gene3D" id="3.90.70.10">
    <property type="entry name" value="Cysteine proteinases"/>
    <property type="match status" value="1"/>
</dbReference>
<sequence>MVGTTTPGAKASFQVHPTLAQLNQQAQVPSSHQHFSVRTWIHSAFKLYDQAQLARIENRPESAYVALMKFCSVVVEVIPKHTEFSLVQKDPSYIDLRKRVSEAMPSLEGLAKDIENTCASTSDMASDPASAEPEPSGTEAIPTGNTSARIQQFMKQAQQSSSSPSPIAPKPKPRPLGPKKDLHTASNHNHPGQSTSAGASTNLPPSNSIASQSPMYLDLGNKGLYAELLRAKANSASSRSSSVASQGSSTNETLLPHPIQSLLNRAPSNTTTPATPTDGHEAATTLATDSSTTATMSVPVRPTATPATLPSPITMFTDDIPLPPSPPPELILPQLGEDMHPSLSQPSVEPISHLMPPSTTTLTFPLTTVISPDELYHYLTLTPSSRRPAILIVDLRPPAAFNACRVNHRHMVHILPDWLKHSPRSVAYIEQQLQLRSSKEAADWFRQRDKFDLVMFFSATTPAVRKGQEHFPSPLPPPLIPSPEVPSSAANDMTKAEDVNRIFFELVYEKAFACLLKRMPVGLLGGFAAWRQFVATTPQVPRNMVLPALLPSQQASLGTQRPNLQDNGRSGAADTSNIHKSIYDYLKHKEGPKPPQIPTATESSPPPPSTPTATGLAASHHASNPHLSQSYPKTSSQYSYTSLGREDLGRPRVPKKPGTTSHLTVNTEHPPPTPDGGGLSPVYSADLPSAVLNRMYGVNAVTPTKPSDGTNQRPMGSPTNAPATTTPTQMTFTNSQPTPTATTSHGASQLHRRRSVFDNPYYGFTHTPSDGSGPATTRYPSLSPRQPTAGKGQLPISTSPAHSSPAANNMSTATVQPAVSRPASTAAPIPEHILPSTAVPSIPSHAPMTKPMKGATAPIAATSSSYGSESPALPPKVPTPSWKPTMPPPPIPRTRPSPMPPTAPPSIGVAAPAMSNQLVNIGTTGLRNFGNTCFMNSIVQCLSATIPLARYFMDGSYKRHLVRDNPLGTKGVLSESFAVLIRTMWSGQYSVVSPVGFREAIGRFAPQFKGDDQHDSQELLNFLLDGLHEDLNLAYQQCRSLPSQPKHPLDTMSDEAWEALPAAQAASLAWEKHLLRNASVIVGLFQGQLQSRLCCLRCKRTSTTYTPFMTLSVPIPVPPGQGQQQTTLPVTLHQCLAHFAQREILDGDDRWHCPRCKSPQRTSKQLTITRLPDVLLVHLKRFSFQGPFRNKLETMVHFPVHDLDMSRYTLPTAMGMPGSAEAMTATAHTDTTRQQSSSAFMYDLYGVSSHMGGLSGGHYTACVRNGFRGKWYTFDDSRVFECDESRVVTQAAYNLFYVRNNVA</sequence>
<reference evidence="10" key="1">
    <citation type="submission" date="2022-07" db="EMBL/GenBank/DDBJ databases">
        <title>Phylogenomic reconstructions and comparative analyses of Kickxellomycotina fungi.</title>
        <authorList>
            <person name="Reynolds N.K."/>
            <person name="Stajich J.E."/>
            <person name="Barry K."/>
            <person name="Grigoriev I.V."/>
            <person name="Crous P."/>
            <person name="Smith M.E."/>
        </authorList>
    </citation>
    <scope>NUCLEOTIDE SEQUENCE</scope>
    <source>
        <strain evidence="10">RSA 567</strain>
    </source>
</reference>
<dbReference type="GO" id="GO:0016579">
    <property type="term" value="P:protein deubiquitination"/>
    <property type="evidence" value="ECO:0007669"/>
    <property type="project" value="InterPro"/>
</dbReference>
<keyword evidence="7" id="KW-0788">Thiol protease</keyword>
<dbReference type="InterPro" id="IPR028889">
    <property type="entry name" value="USP"/>
</dbReference>
<dbReference type="PROSITE" id="PS00973">
    <property type="entry name" value="USP_2"/>
    <property type="match status" value="1"/>
</dbReference>
<dbReference type="InterPro" id="IPR050185">
    <property type="entry name" value="Ub_carboxyl-term_hydrolase"/>
</dbReference>
<dbReference type="InterPro" id="IPR015063">
    <property type="entry name" value="USP8_dimer"/>
</dbReference>
<dbReference type="Pfam" id="PF08969">
    <property type="entry name" value="USP8_dimer"/>
    <property type="match status" value="1"/>
</dbReference>
<dbReference type="SUPFAM" id="SSF54001">
    <property type="entry name" value="Cysteine proteinases"/>
    <property type="match status" value="1"/>
</dbReference>
<feature type="compositionally biased region" description="Pro residues" evidence="8">
    <location>
        <begin position="885"/>
        <end position="903"/>
    </location>
</feature>
<keyword evidence="11" id="KW-1185">Reference proteome</keyword>
<dbReference type="PANTHER" id="PTHR21646">
    <property type="entry name" value="UBIQUITIN CARBOXYL-TERMINAL HYDROLASE"/>
    <property type="match status" value="1"/>
</dbReference>
<evidence type="ECO:0000256" key="2">
    <source>
        <dbReference type="ARBA" id="ARBA00009085"/>
    </source>
</evidence>
<feature type="compositionally biased region" description="Pro residues" evidence="8">
    <location>
        <begin position="166"/>
        <end position="176"/>
    </location>
</feature>
<feature type="region of interest" description="Disordered" evidence="8">
    <location>
        <begin position="235"/>
        <end position="254"/>
    </location>
</feature>
<gene>
    <name evidence="10" type="primary">DOA4</name>
    <name evidence="10" type="ORF">H4R34_000611</name>
</gene>
<dbReference type="GO" id="GO:0006508">
    <property type="term" value="P:proteolysis"/>
    <property type="evidence" value="ECO:0007669"/>
    <property type="project" value="UniProtKB-KW"/>
</dbReference>
<comment type="catalytic activity">
    <reaction evidence="1">
        <text>Thiol-dependent hydrolysis of ester, thioester, amide, peptide and isopeptide bonds formed by the C-terminal Gly of ubiquitin (a 76-residue protein attached to proteins as an intracellular targeting signal).</text>
        <dbReference type="EC" id="3.4.19.12"/>
    </reaction>
</comment>
<feature type="region of interest" description="Disordered" evidence="8">
    <location>
        <begin position="700"/>
        <end position="824"/>
    </location>
</feature>
<evidence type="ECO:0000256" key="5">
    <source>
        <dbReference type="ARBA" id="ARBA00022786"/>
    </source>
</evidence>
<comment type="similarity">
    <text evidence="2">Belongs to the peptidase C19 family.</text>
</comment>